<sequence length="150" mass="17459">MPLWQRLSLGGGELICSYCQTESSNLASECEFCGAPLKKQRPKMREFIYLEQCELPFGELSLFHTYDLLILLRLVREERTKCYHLMRGVQKGSKLIEIDSETLAFGESEYRRYTARMRVVEGLLIDRMGYKPKRVDNKLLESLRGKIENG</sequence>
<gene>
    <name evidence="1" type="ORF">CDSMR_0002</name>
</gene>
<dbReference type="AlphaFoldDB" id="A0A5E4DNG7"/>
<reference evidence="1" key="1">
    <citation type="submission" date="2019-05" db="EMBL/GenBank/DDBJ databases">
        <authorList>
            <person name="Hornung B."/>
        </authorList>
    </citation>
    <scope>NUCLEOTIDE SEQUENCE [LARGE SCALE GENOMIC DNA]</scope>
    <source>
        <strain evidence="1">PCD-CDSMR</strain>
    </source>
</reference>
<accession>A0A5E4DNG7</accession>
<geneLocation type="plasmid" evidence="1">
    <name>pCD-CDSMR</name>
</geneLocation>
<name>A0A5E4DNG7_CLODI</name>
<dbReference type="EMBL" id="LR595854">
    <property type="protein sequence ID" value="VUB78603.1"/>
    <property type="molecule type" value="Genomic_DNA"/>
</dbReference>
<proteinExistence type="predicted"/>
<protein>
    <submittedName>
        <fullName evidence="1">Uncharacterized protein</fullName>
    </submittedName>
</protein>
<organism evidence="1">
    <name type="scientific">Clostridioides difficile</name>
    <name type="common">Peptoclostridium difficile</name>
    <dbReference type="NCBI Taxonomy" id="1496"/>
    <lineage>
        <taxon>Bacteria</taxon>
        <taxon>Bacillati</taxon>
        <taxon>Bacillota</taxon>
        <taxon>Clostridia</taxon>
        <taxon>Peptostreptococcales</taxon>
        <taxon>Peptostreptococcaceae</taxon>
        <taxon>Clostridioides</taxon>
    </lineage>
</organism>
<keyword evidence="1" id="KW-0614">Plasmid</keyword>
<evidence type="ECO:0000313" key="1">
    <source>
        <dbReference type="EMBL" id="VUB78603.1"/>
    </source>
</evidence>